<sequence>MTRAGIYLYRNVITSQVLVSPTRSLSPKHLEQIKNVTQRPPRLRKDHWKPLVAVIGLDGRVSTSLCNAVLNVPPSVPEDPAAYLRQPKRLRVVQERNQVNDKIASLCHVLSQWQANRAARGATDAPPAVSLYWERLALKDIVKEADMAWPDYVTHHPLELNRGRNILNEDIVKRASTTAATS</sequence>
<dbReference type="EMBL" id="KZ989803">
    <property type="protein sequence ID" value="RKP25305.1"/>
    <property type="molecule type" value="Genomic_DNA"/>
</dbReference>
<accession>A0A4P9YZD1</accession>
<protein>
    <submittedName>
        <fullName evidence="1">Uncharacterized protein</fullName>
    </submittedName>
</protein>
<organism evidence="1 2">
    <name type="scientific">Syncephalis pseudoplumigaleata</name>
    <dbReference type="NCBI Taxonomy" id="1712513"/>
    <lineage>
        <taxon>Eukaryota</taxon>
        <taxon>Fungi</taxon>
        <taxon>Fungi incertae sedis</taxon>
        <taxon>Zoopagomycota</taxon>
        <taxon>Zoopagomycotina</taxon>
        <taxon>Zoopagomycetes</taxon>
        <taxon>Zoopagales</taxon>
        <taxon>Piptocephalidaceae</taxon>
        <taxon>Syncephalis</taxon>
    </lineage>
</organism>
<dbReference type="AlphaFoldDB" id="A0A4P9YZD1"/>
<dbReference type="Pfam" id="PF12829">
    <property type="entry name" value="Mhr1"/>
    <property type="match status" value="1"/>
</dbReference>
<dbReference type="GO" id="GO:0003697">
    <property type="term" value="F:single-stranded DNA binding"/>
    <property type="evidence" value="ECO:0007669"/>
    <property type="project" value="InterPro"/>
</dbReference>
<evidence type="ECO:0000313" key="1">
    <source>
        <dbReference type="EMBL" id="RKP25305.1"/>
    </source>
</evidence>
<dbReference type="InterPro" id="IPR024629">
    <property type="entry name" value="Ribosomal_mL67"/>
</dbReference>
<proteinExistence type="predicted"/>
<dbReference type="Proteomes" id="UP000278143">
    <property type="component" value="Unassembled WGS sequence"/>
</dbReference>
<reference evidence="2" key="1">
    <citation type="journal article" date="2018" name="Nat. Microbiol.">
        <title>Leveraging single-cell genomics to expand the fungal tree of life.</title>
        <authorList>
            <person name="Ahrendt S.R."/>
            <person name="Quandt C.A."/>
            <person name="Ciobanu D."/>
            <person name="Clum A."/>
            <person name="Salamov A."/>
            <person name="Andreopoulos B."/>
            <person name="Cheng J.F."/>
            <person name="Woyke T."/>
            <person name="Pelin A."/>
            <person name="Henrissat B."/>
            <person name="Reynolds N.K."/>
            <person name="Benny G.L."/>
            <person name="Smith M.E."/>
            <person name="James T.Y."/>
            <person name="Grigoriev I.V."/>
        </authorList>
    </citation>
    <scope>NUCLEOTIDE SEQUENCE [LARGE SCALE GENOMIC DNA]</scope>
    <source>
        <strain evidence="2">Benny S71-1</strain>
    </source>
</reference>
<name>A0A4P9YZD1_9FUNG</name>
<dbReference type="GO" id="GO:0000150">
    <property type="term" value="F:DNA strand exchange activity"/>
    <property type="evidence" value="ECO:0007669"/>
    <property type="project" value="InterPro"/>
</dbReference>
<gene>
    <name evidence="1" type="ORF">SYNPS1DRAFT_28958</name>
</gene>
<keyword evidence="2" id="KW-1185">Reference proteome</keyword>
<dbReference type="OrthoDB" id="434092at2759"/>
<evidence type="ECO:0000313" key="2">
    <source>
        <dbReference type="Proteomes" id="UP000278143"/>
    </source>
</evidence>